<reference evidence="3 4" key="2">
    <citation type="submission" date="2016-01" db="EMBL/GenBank/DDBJ databases">
        <title>Microcella alkaliphila JAM AC0309 whole genome shotgun sequence.</title>
        <authorList>
            <person name="Kurata A."/>
            <person name="Hirose Y."/>
            <person name="Kishimoto N."/>
            <person name="Kobayashi T."/>
        </authorList>
    </citation>
    <scope>NUCLEOTIDE SEQUENCE [LARGE SCALE GENOMIC DNA]</scope>
    <source>
        <strain evidence="3 4">JAM AC0309</strain>
    </source>
</reference>
<dbReference type="OrthoDB" id="5182842at2"/>
<keyword evidence="1" id="KW-0119">Carbohydrate metabolism</keyword>
<dbReference type="KEGG" id="malk:MalAC0309_0333"/>
<reference evidence="4" key="1">
    <citation type="submission" date="2015-12" db="EMBL/GenBank/DDBJ databases">
        <authorList>
            <person name="Shamseldin A."/>
            <person name="Moawad H."/>
            <person name="Abd El-Rahim W.M."/>
            <person name="Sadowsky M.J."/>
        </authorList>
    </citation>
    <scope>NUCLEOTIDE SEQUENCE [LARGE SCALE GENOMIC DNA]</scope>
    <source>
        <strain evidence="4">JAM AC0309</strain>
    </source>
</reference>
<evidence type="ECO:0000259" key="2">
    <source>
        <dbReference type="Pfam" id="PF01261"/>
    </source>
</evidence>
<dbReference type="InterPro" id="IPR013022">
    <property type="entry name" value="Xyl_isomerase-like_TIM-brl"/>
</dbReference>
<name>A0A0U4WTJ5_9MICO</name>
<dbReference type="Gene3D" id="3.20.20.150">
    <property type="entry name" value="Divalent-metal-dependent TIM barrel enzymes"/>
    <property type="match status" value="1"/>
</dbReference>
<organism evidence="3 4">
    <name type="scientific">Microcella alkaliphila</name>
    <dbReference type="NCBI Taxonomy" id="279828"/>
    <lineage>
        <taxon>Bacteria</taxon>
        <taxon>Bacillati</taxon>
        <taxon>Actinomycetota</taxon>
        <taxon>Actinomycetes</taxon>
        <taxon>Micrococcales</taxon>
        <taxon>Microbacteriaceae</taxon>
        <taxon>Microcella</taxon>
    </lineage>
</organism>
<dbReference type="GO" id="GO:0016853">
    <property type="term" value="F:isomerase activity"/>
    <property type="evidence" value="ECO:0007669"/>
    <property type="project" value="UniProtKB-KW"/>
</dbReference>
<dbReference type="SUPFAM" id="SSF51658">
    <property type="entry name" value="Xylose isomerase-like"/>
    <property type="match status" value="1"/>
</dbReference>
<dbReference type="PANTHER" id="PTHR12110">
    <property type="entry name" value="HYDROXYPYRUVATE ISOMERASE"/>
    <property type="match status" value="1"/>
</dbReference>
<keyword evidence="3" id="KW-0413">Isomerase</keyword>
<dbReference type="Pfam" id="PF01261">
    <property type="entry name" value="AP_endonuc_2"/>
    <property type="match status" value="1"/>
</dbReference>
<dbReference type="EMBL" id="AP017315">
    <property type="protein sequence ID" value="BAU31208.1"/>
    <property type="molecule type" value="Genomic_DNA"/>
</dbReference>
<protein>
    <submittedName>
        <fullName evidence="3">Xylose isomerase domain protein TIM barrel</fullName>
    </submittedName>
</protein>
<evidence type="ECO:0000313" key="3">
    <source>
        <dbReference type="EMBL" id="BAU31208.1"/>
    </source>
</evidence>
<dbReference type="AlphaFoldDB" id="A0A0U4WTJ5"/>
<dbReference type="Proteomes" id="UP000218965">
    <property type="component" value="Chromosome"/>
</dbReference>
<feature type="domain" description="Xylose isomerase-like TIM barrel" evidence="2">
    <location>
        <begin position="56"/>
        <end position="251"/>
    </location>
</feature>
<evidence type="ECO:0000256" key="1">
    <source>
        <dbReference type="ARBA" id="ARBA00023277"/>
    </source>
</evidence>
<dbReference type="PANTHER" id="PTHR12110:SF41">
    <property type="entry name" value="INOSOSE DEHYDRATASE"/>
    <property type="match status" value="1"/>
</dbReference>
<proteinExistence type="predicted"/>
<accession>A0A0U4WTJ5</accession>
<dbReference type="RefSeq" id="WP_096420262.1">
    <property type="nucleotide sequence ID" value="NZ_AP017315.1"/>
</dbReference>
<dbReference type="InterPro" id="IPR050312">
    <property type="entry name" value="IolE/XylAMocC-like"/>
</dbReference>
<dbReference type="InterPro" id="IPR036237">
    <property type="entry name" value="Xyl_isomerase-like_sf"/>
</dbReference>
<sequence length="257" mass="26932">MATRMTAEDSMMRPPLSVQLYTVREQLTTDPAGTMEALATMGFTAVEPYGLDALEPAVAHAVREQGLTVPTAHGAVIAQTAVVLETATALGCQTVIEPWQPASAFADRDGIAAIARSLNDAAAQAADQGMTVGYHNHDHELRQLVEGVPALLLLAELTDERVQFELDAYWCAVAGADPVHIARSLGDRLVAVHAKDGDPHADVSAQVAAGAGSVPIAATLAAAPHARAIVEFDLLPASGMDAIAESLRYLRALENQS</sequence>
<evidence type="ECO:0000313" key="4">
    <source>
        <dbReference type="Proteomes" id="UP000218965"/>
    </source>
</evidence>
<gene>
    <name evidence="3" type="ORF">MalAC0309_0333</name>
</gene>